<protein>
    <submittedName>
        <fullName evidence="4">Acyl carrier protein</fullName>
    </submittedName>
</protein>
<feature type="domain" description="Carrier" evidence="3">
    <location>
        <begin position="5"/>
        <end position="82"/>
    </location>
</feature>
<dbReference type="GO" id="GO:0031177">
    <property type="term" value="F:phosphopantetheine binding"/>
    <property type="evidence" value="ECO:0007669"/>
    <property type="project" value="InterPro"/>
</dbReference>
<dbReference type="SMART" id="SM00823">
    <property type="entry name" value="PKS_PP"/>
    <property type="match status" value="1"/>
</dbReference>
<evidence type="ECO:0000256" key="2">
    <source>
        <dbReference type="ARBA" id="ARBA00022553"/>
    </source>
</evidence>
<dbReference type="AlphaFoldDB" id="A0A9X1S4B4"/>
<comment type="caution">
    <text evidence="4">The sequence shown here is derived from an EMBL/GenBank/DDBJ whole genome shotgun (WGS) entry which is preliminary data.</text>
</comment>
<dbReference type="PROSITE" id="PS50075">
    <property type="entry name" value="CARRIER"/>
    <property type="match status" value="1"/>
</dbReference>
<accession>A0A9X1S4B4</accession>
<keyword evidence="5" id="KW-1185">Reference proteome</keyword>
<keyword evidence="2" id="KW-0597">Phosphoprotein</keyword>
<dbReference type="Pfam" id="PF00550">
    <property type="entry name" value="PP-binding"/>
    <property type="match status" value="1"/>
</dbReference>
<evidence type="ECO:0000313" key="5">
    <source>
        <dbReference type="Proteomes" id="UP001139354"/>
    </source>
</evidence>
<proteinExistence type="predicted"/>
<dbReference type="Proteomes" id="UP001139354">
    <property type="component" value="Unassembled WGS sequence"/>
</dbReference>
<dbReference type="SUPFAM" id="SSF47336">
    <property type="entry name" value="ACP-like"/>
    <property type="match status" value="1"/>
</dbReference>
<evidence type="ECO:0000313" key="4">
    <source>
        <dbReference type="EMBL" id="MCC2034079.1"/>
    </source>
</evidence>
<keyword evidence="1" id="KW-0596">Phosphopantetheine</keyword>
<sequence length="83" mass="9200">MSTTTTENDVQAWLVARIVAYGKKAAGDFSVDTDFSEIGLDSVYALTLCGDIEDEYDIEIDPEIMWDYSTIRTLAARLEELGA</sequence>
<dbReference type="InterPro" id="IPR036736">
    <property type="entry name" value="ACP-like_sf"/>
</dbReference>
<dbReference type="SMART" id="SM01294">
    <property type="entry name" value="PKS_PP_betabranch"/>
    <property type="match status" value="1"/>
</dbReference>
<dbReference type="InterPro" id="IPR009081">
    <property type="entry name" value="PP-bd_ACP"/>
</dbReference>
<evidence type="ECO:0000259" key="3">
    <source>
        <dbReference type="PROSITE" id="PS50075"/>
    </source>
</evidence>
<name>A0A9X1S4B4_9MICO</name>
<dbReference type="InterPro" id="IPR020806">
    <property type="entry name" value="PKS_PP-bd"/>
</dbReference>
<dbReference type="Gene3D" id="1.10.1200.10">
    <property type="entry name" value="ACP-like"/>
    <property type="match status" value="1"/>
</dbReference>
<dbReference type="EMBL" id="JAGTTN010000009">
    <property type="protein sequence ID" value="MCC2034079.1"/>
    <property type="molecule type" value="Genomic_DNA"/>
</dbReference>
<reference evidence="4" key="1">
    <citation type="submission" date="2021-04" db="EMBL/GenBank/DDBJ databases">
        <title>Microbacterium tenobrionis sp. nov. and Microbacterium allomyrinae sp. nov., isolated from larvae of Tenobrio molitor and Allomyrina dichotoma, respectively.</title>
        <authorList>
            <person name="Lee S.D."/>
        </authorList>
    </citation>
    <scope>NUCLEOTIDE SEQUENCE</scope>
    <source>
        <strain evidence="4">BWT-G7</strain>
    </source>
</reference>
<gene>
    <name evidence="4" type="ORF">KEC57_17970</name>
</gene>
<organism evidence="4 5">
    <name type="scientific">Microbacterium allomyrinae</name>
    <dbReference type="NCBI Taxonomy" id="2830666"/>
    <lineage>
        <taxon>Bacteria</taxon>
        <taxon>Bacillati</taxon>
        <taxon>Actinomycetota</taxon>
        <taxon>Actinomycetes</taxon>
        <taxon>Micrococcales</taxon>
        <taxon>Microbacteriaceae</taxon>
        <taxon>Microbacterium</taxon>
    </lineage>
</organism>
<evidence type="ECO:0000256" key="1">
    <source>
        <dbReference type="ARBA" id="ARBA00022450"/>
    </source>
</evidence>
<dbReference type="RefSeq" id="WP_229386080.1">
    <property type="nucleotide sequence ID" value="NZ_JAGTTN010000009.1"/>
</dbReference>